<accession>A0A9D4UNQ5</accession>
<evidence type="ECO:0000313" key="2">
    <source>
        <dbReference type="Proteomes" id="UP000886520"/>
    </source>
</evidence>
<comment type="caution">
    <text evidence="1">The sequence shown here is derived from an EMBL/GenBank/DDBJ whole genome shotgun (WGS) entry which is preliminary data.</text>
</comment>
<dbReference type="Proteomes" id="UP000886520">
    <property type="component" value="Chromosome 13"/>
</dbReference>
<dbReference type="AlphaFoldDB" id="A0A9D4UNQ5"/>
<keyword evidence="2" id="KW-1185">Reference proteome</keyword>
<dbReference type="EMBL" id="JABFUD020000013">
    <property type="protein sequence ID" value="KAI5071012.1"/>
    <property type="molecule type" value="Genomic_DNA"/>
</dbReference>
<sequence>MIGFVSLTHKGAALVRRALDWRSELQNCQSTVFPPLPNWGLIRFPHWKNGLPSVRLKVLLCARLKMELRMRAGGSPHQQGAINYKRFSQRKQLGSSRKQLIINGSPLPSSTLSPISASFSQIFKVIL</sequence>
<reference evidence="1" key="1">
    <citation type="submission" date="2021-01" db="EMBL/GenBank/DDBJ databases">
        <title>Adiantum capillus-veneris genome.</title>
        <authorList>
            <person name="Fang Y."/>
            <person name="Liao Q."/>
        </authorList>
    </citation>
    <scope>NUCLEOTIDE SEQUENCE</scope>
    <source>
        <strain evidence="1">H3</strain>
        <tissue evidence="1">Leaf</tissue>
    </source>
</reference>
<evidence type="ECO:0000313" key="1">
    <source>
        <dbReference type="EMBL" id="KAI5071012.1"/>
    </source>
</evidence>
<organism evidence="1 2">
    <name type="scientific">Adiantum capillus-veneris</name>
    <name type="common">Maidenhair fern</name>
    <dbReference type="NCBI Taxonomy" id="13818"/>
    <lineage>
        <taxon>Eukaryota</taxon>
        <taxon>Viridiplantae</taxon>
        <taxon>Streptophyta</taxon>
        <taxon>Embryophyta</taxon>
        <taxon>Tracheophyta</taxon>
        <taxon>Polypodiopsida</taxon>
        <taxon>Polypodiidae</taxon>
        <taxon>Polypodiales</taxon>
        <taxon>Pteridineae</taxon>
        <taxon>Pteridaceae</taxon>
        <taxon>Vittarioideae</taxon>
        <taxon>Adiantum</taxon>
    </lineage>
</organism>
<gene>
    <name evidence="1" type="ORF">GOP47_0013263</name>
</gene>
<protein>
    <submittedName>
        <fullName evidence="1">Uncharacterized protein</fullName>
    </submittedName>
</protein>
<proteinExistence type="predicted"/>
<name>A0A9D4UNQ5_ADICA</name>